<protein>
    <submittedName>
        <fullName evidence="3 4">Histone H3.v1</fullName>
    </submittedName>
</protein>
<dbReference type="RefSeq" id="XP_013399923.1">
    <property type="nucleotide sequence ID" value="XM_013544469.1"/>
</dbReference>
<gene>
    <name evidence="3 4" type="primary">LOC106166056</name>
</gene>
<accession>A0A1S3IPC1</accession>
<name>A0A1S3IPC1_LINAN</name>
<evidence type="ECO:0000313" key="4">
    <source>
        <dbReference type="RefSeq" id="XP_013399923.1"/>
    </source>
</evidence>
<proteinExistence type="predicted"/>
<evidence type="ECO:0000313" key="3">
    <source>
        <dbReference type="RefSeq" id="XP_013399922.1"/>
    </source>
</evidence>
<dbReference type="KEGG" id="lak:106166056"/>
<dbReference type="Proteomes" id="UP000085678">
    <property type="component" value="Unplaced"/>
</dbReference>
<dbReference type="AlphaFoldDB" id="A0A1S3IPC1"/>
<sequence>MDKPSDFVQHTDMPQKEVQHCDICHGYIVAVTEKELGNYYVKSFHIESQVDDDQQGLQIGVYKAHKLEEFIVLTEEQEMEQDEEEEEEEKQDEEKEEKK</sequence>
<keyword evidence="2" id="KW-1185">Reference proteome</keyword>
<evidence type="ECO:0000313" key="2">
    <source>
        <dbReference type="Proteomes" id="UP000085678"/>
    </source>
</evidence>
<dbReference type="RefSeq" id="XP_013399922.1">
    <property type="nucleotide sequence ID" value="XM_013544468.1"/>
</dbReference>
<feature type="region of interest" description="Disordered" evidence="1">
    <location>
        <begin position="75"/>
        <end position="99"/>
    </location>
</feature>
<dbReference type="GeneID" id="106166056"/>
<feature type="compositionally biased region" description="Acidic residues" evidence="1">
    <location>
        <begin position="75"/>
        <end position="91"/>
    </location>
</feature>
<organism evidence="2 4">
    <name type="scientific">Lingula anatina</name>
    <name type="common">Brachiopod</name>
    <name type="synonym">Lingula unguis</name>
    <dbReference type="NCBI Taxonomy" id="7574"/>
    <lineage>
        <taxon>Eukaryota</taxon>
        <taxon>Metazoa</taxon>
        <taxon>Spiralia</taxon>
        <taxon>Lophotrochozoa</taxon>
        <taxon>Brachiopoda</taxon>
        <taxon>Linguliformea</taxon>
        <taxon>Lingulata</taxon>
        <taxon>Lingulida</taxon>
        <taxon>Linguloidea</taxon>
        <taxon>Lingulidae</taxon>
        <taxon>Lingula</taxon>
    </lineage>
</organism>
<reference evidence="3 4" key="1">
    <citation type="submission" date="2025-04" db="UniProtKB">
        <authorList>
            <consortium name="RefSeq"/>
        </authorList>
    </citation>
    <scope>IDENTIFICATION</scope>
    <source>
        <tissue evidence="3 4">Gonads</tissue>
    </source>
</reference>
<evidence type="ECO:0000256" key="1">
    <source>
        <dbReference type="SAM" id="MobiDB-lite"/>
    </source>
</evidence>